<dbReference type="AlphaFoldDB" id="A0AA36N1Q6"/>
<dbReference type="InterPro" id="IPR027359">
    <property type="entry name" value="Volt_channel_dom_sf"/>
</dbReference>
<evidence type="ECO:0000256" key="5">
    <source>
        <dbReference type="SAM" id="MobiDB-lite"/>
    </source>
</evidence>
<dbReference type="PANTHER" id="PTHR10037:SF62">
    <property type="entry name" value="SODIUM CHANNEL PROTEIN 60E"/>
    <property type="match status" value="1"/>
</dbReference>
<dbReference type="PROSITE" id="PS51471">
    <property type="entry name" value="FE2OG_OXY"/>
    <property type="match status" value="1"/>
</dbReference>
<accession>A0AA36N1Q6</accession>
<sequence length="820" mass="91562">MCRMRSAFSAWEAVLPPQGGGLARVARQIFGFQRNPSIWVPAFAEASTLLDRFAHQVFWFHARRLELSSVPPGSGAELWVQRRGPEQPPGERGMDWHFDKDEDLLDREDVLVMPKLSTVTYLSSTGAPLLVLSQPVLKEGELQPIEGQVTAFLTRPVSGRHVAFDGRLLHGCPARFASRGERLSLSVNLWFGHKPLGVVSSESLRARLSREGVDPMMELSTSEDLFTPGDGMVVKQHQADGGIDLPVDFGPWHIAGLRVPSELRGEDLTTPLALLHDAGQVTAENMQLRRQLEKDPAAPRTEIRASKRMDDALRKSGCDEDFHFTPTVVQTVQRKSFQSVEAPLELPGAVVEKLPVGPPPGLQNSEDGTNEPDEPEEHNGDVGHRKTHRKSVVTVEDELGDSASFLLLLDMVPAAVIILSAAIAGLSADIAPNHIAWTVLEIVFTVFFVAEIIVKCRYFGICEYLVGADWYWSWFDILCVILALVDMTLQFAFSDAEGGDDGSPVGVLKMLKLARLGRIVRLLRFKIFQELKLMIQGVFTGLRVLFWAVVLLLLCMYLLGVFTRTIFSDHAEFETVPAAMFTSFRCFTEGCSAFDGTPLQERLRKDHGGVFMFGYILLFLFVTIGIFNLIMAVFIDNVADGSTKKRQRELGENAPRTEWVLASSLRQIIMTNVLRKETQHLPDDERTQVLKEKIEALRERYGYKPHSNQEYQELADGIREDMSESGVVVTREDFNGWLTSEKELISKMDDAEIDLSCKYDLFDVLDADLSGELDFDEMVDGLIKCRGPVSKTDIIAIRLKTVLLVRMMNGICEKLGIQPG</sequence>
<evidence type="ECO:0000259" key="7">
    <source>
        <dbReference type="PROSITE" id="PS50222"/>
    </source>
</evidence>
<dbReference type="GO" id="GO:0001518">
    <property type="term" value="C:voltage-gated sodium channel complex"/>
    <property type="evidence" value="ECO:0007669"/>
    <property type="project" value="TreeGrafter"/>
</dbReference>
<dbReference type="InterPro" id="IPR043203">
    <property type="entry name" value="VGCC_Ca_Na"/>
</dbReference>
<dbReference type="GO" id="GO:0005509">
    <property type="term" value="F:calcium ion binding"/>
    <property type="evidence" value="ECO:0007669"/>
    <property type="project" value="InterPro"/>
</dbReference>
<dbReference type="PROSITE" id="PS50222">
    <property type="entry name" value="EF_HAND_2"/>
    <property type="match status" value="1"/>
</dbReference>
<dbReference type="SUPFAM" id="SSF81324">
    <property type="entry name" value="Voltage-gated potassium channels"/>
    <property type="match status" value="1"/>
</dbReference>
<dbReference type="InterPro" id="IPR002048">
    <property type="entry name" value="EF_hand_dom"/>
</dbReference>
<comment type="subcellular location">
    <subcellularLocation>
        <location evidence="1">Membrane</location>
        <topology evidence="1">Multi-pass membrane protein</topology>
    </subcellularLocation>
</comment>
<dbReference type="EMBL" id="CAUJNA010003090">
    <property type="protein sequence ID" value="CAJ1395210.1"/>
    <property type="molecule type" value="Genomic_DNA"/>
</dbReference>
<feature type="region of interest" description="Disordered" evidence="5">
    <location>
        <begin position="351"/>
        <end position="389"/>
    </location>
</feature>
<comment type="caution">
    <text evidence="9">The sequence shown here is derived from an EMBL/GenBank/DDBJ whole genome shotgun (WGS) entry which is preliminary data.</text>
</comment>
<dbReference type="Proteomes" id="UP001178507">
    <property type="component" value="Unassembled WGS sequence"/>
</dbReference>
<dbReference type="Gene3D" id="1.20.120.350">
    <property type="entry name" value="Voltage-gated potassium channels. Chain C"/>
    <property type="match status" value="1"/>
</dbReference>
<evidence type="ECO:0000256" key="3">
    <source>
        <dbReference type="ARBA" id="ARBA00022989"/>
    </source>
</evidence>
<evidence type="ECO:0000256" key="4">
    <source>
        <dbReference type="ARBA" id="ARBA00023136"/>
    </source>
</evidence>
<feature type="domain" description="Fe2OG dioxygenase" evidence="8">
    <location>
        <begin position="72"/>
        <end position="193"/>
    </location>
</feature>
<keyword evidence="3 6" id="KW-1133">Transmembrane helix</keyword>
<feature type="transmembrane region" description="Helical" evidence="6">
    <location>
        <begin position="405"/>
        <end position="428"/>
    </location>
</feature>
<reference evidence="9" key="1">
    <citation type="submission" date="2023-08" db="EMBL/GenBank/DDBJ databases">
        <authorList>
            <person name="Chen Y."/>
            <person name="Shah S."/>
            <person name="Dougan E. K."/>
            <person name="Thang M."/>
            <person name="Chan C."/>
        </authorList>
    </citation>
    <scope>NUCLEOTIDE SEQUENCE</scope>
</reference>
<feature type="region of interest" description="Disordered" evidence="5">
    <location>
        <begin position="292"/>
        <end position="312"/>
    </location>
</feature>
<keyword evidence="2 6" id="KW-0812">Transmembrane</keyword>
<evidence type="ECO:0000256" key="1">
    <source>
        <dbReference type="ARBA" id="ARBA00004141"/>
    </source>
</evidence>
<dbReference type="InterPro" id="IPR005123">
    <property type="entry name" value="Oxoglu/Fe-dep_dioxygenase_dom"/>
</dbReference>
<dbReference type="Pfam" id="PF00520">
    <property type="entry name" value="Ion_trans"/>
    <property type="match status" value="1"/>
</dbReference>
<keyword evidence="10" id="KW-1185">Reference proteome</keyword>
<feature type="domain" description="EF-hand" evidence="7">
    <location>
        <begin position="760"/>
        <end position="788"/>
    </location>
</feature>
<dbReference type="GO" id="GO:0005248">
    <property type="term" value="F:voltage-gated sodium channel activity"/>
    <property type="evidence" value="ECO:0007669"/>
    <property type="project" value="TreeGrafter"/>
</dbReference>
<proteinExistence type="predicted"/>
<evidence type="ECO:0000256" key="2">
    <source>
        <dbReference type="ARBA" id="ARBA00022692"/>
    </source>
</evidence>
<dbReference type="InterPro" id="IPR005821">
    <property type="entry name" value="Ion_trans_dom"/>
</dbReference>
<evidence type="ECO:0000256" key="6">
    <source>
        <dbReference type="SAM" id="Phobius"/>
    </source>
</evidence>
<dbReference type="PANTHER" id="PTHR10037">
    <property type="entry name" value="VOLTAGE-GATED CATION CHANNEL CALCIUM AND SODIUM"/>
    <property type="match status" value="1"/>
</dbReference>
<evidence type="ECO:0000259" key="8">
    <source>
        <dbReference type="PROSITE" id="PS51471"/>
    </source>
</evidence>
<gene>
    <name evidence="9" type="ORF">EVOR1521_LOCUS19677</name>
</gene>
<organism evidence="9 10">
    <name type="scientific">Effrenium voratum</name>
    <dbReference type="NCBI Taxonomy" id="2562239"/>
    <lineage>
        <taxon>Eukaryota</taxon>
        <taxon>Sar</taxon>
        <taxon>Alveolata</taxon>
        <taxon>Dinophyceae</taxon>
        <taxon>Suessiales</taxon>
        <taxon>Symbiodiniaceae</taxon>
        <taxon>Effrenium</taxon>
    </lineage>
</organism>
<name>A0AA36N1Q6_9DINO</name>
<keyword evidence="4 6" id="KW-0472">Membrane</keyword>
<evidence type="ECO:0000313" key="10">
    <source>
        <dbReference type="Proteomes" id="UP001178507"/>
    </source>
</evidence>
<feature type="transmembrane region" description="Helical" evidence="6">
    <location>
        <begin position="544"/>
        <end position="567"/>
    </location>
</feature>
<feature type="transmembrane region" description="Helical" evidence="6">
    <location>
        <begin position="474"/>
        <end position="493"/>
    </location>
</feature>
<feature type="transmembrane region" description="Helical" evidence="6">
    <location>
        <begin position="434"/>
        <end position="454"/>
    </location>
</feature>
<dbReference type="Gene3D" id="1.10.287.70">
    <property type="match status" value="1"/>
</dbReference>
<feature type="region of interest" description="Disordered" evidence="5">
    <location>
        <begin position="78"/>
        <end position="97"/>
    </location>
</feature>
<feature type="transmembrane region" description="Helical" evidence="6">
    <location>
        <begin position="612"/>
        <end position="635"/>
    </location>
</feature>
<evidence type="ECO:0000313" key="9">
    <source>
        <dbReference type="EMBL" id="CAJ1395210.1"/>
    </source>
</evidence>
<protein>
    <submittedName>
        <fullName evidence="9">Uncharacterized protein</fullName>
    </submittedName>
</protein>